<feature type="non-terminal residue" evidence="2">
    <location>
        <position position="55"/>
    </location>
</feature>
<keyword evidence="3" id="KW-1185">Reference proteome</keyword>
<accession>A0A9P7U9U1</accession>
<dbReference type="EMBL" id="JAESDN010000007">
    <property type="protein sequence ID" value="KAG7047814.1"/>
    <property type="molecule type" value="Genomic_DNA"/>
</dbReference>
<feature type="chain" id="PRO_5040398977" evidence="1">
    <location>
        <begin position="25"/>
        <end position="55"/>
    </location>
</feature>
<gene>
    <name evidence="2" type="ORF">JMJ77_011155</name>
</gene>
<dbReference type="AlphaFoldDB" id="A0A9P7U9U1"/>
<proteinExistence type="predicted"/>
<dbReference type="Proteomes" id="UP000699042">
    <property type="component" value="Unassembled WGS sequence"/>
</dbReference>
<evidence type="ECO:0000313" key="3">
    <source>
        <dbReference type="Proteomes" id="UP000699042"/>
    </source>
</evidence>
<evidence type="ECO:0000313" key="2">
    <source>
        <dbReference type="EMBL" id="KAG7047814.1"/>
    </source>
</evidence>
<evidence type="ECO:0000256" key="1">
    <source>
        <dbReference type="SAM" id="SignalP"/>
    </source>
</evidence>
<keyword evidence="1" id="KW-0732">Signal</keyword>
<feature type="signal peptide" evidence="1">
    <location>
        <begin position="1"/>
        <end position="24"/>
    </location>
</feature>
<organism evidence="2 3">
    <name type="scientific">Colletotrichum scovillei</name>
    <dbReference type="NCBI Taxonomy" id="1209932"/>
    <lineage>
        <taxon>Eukaryota</taxon>
        <taxon>Fungi</taxon>
        <taxon>Dikarya</taxon>
        <taxon>Ascomycota</taxon>
        <taxon>Pezizomycotina</taxon>
        <taxon>Sordariomycetes</taxon>
        <taxon>Hypocreomycetidae</taxon>
        <taxon>Glomerellales</taxon>
        <taxon>Glomerellaceae</taxon>
        <taxon>Colletotrichum</taxon>
        <taxon>Colletotrichum acutatum species complex</taxon>
    </lineage>
</organism>
<protein>
    <submittedName>
        <fullName evidence="2">Uncharacterized protein</fullName>
    </submittedName>
</protein>
<comment type="caution">
    <text evidence="2">The sequence shown here is derived from an EMBL/GenBank/DDBJ whole genome shotgun (WGS) entry which is preliminary data.</text>
</comment>
<name>A0A9P7U9U1_9PEZI</name>
<sequence length="55" mass="6075">MRLLLAVWPCILPTLPYLIGVSTGQVTQYCQPCGETWPGETRINIDILAGLCIWG</sequence>
<reference evidence="2" key="1">
    <citation type="submission" date="2021-05" db="EMBL/GenBank/DDBJ databases">
        <title>Comparative genomics of three Colletotrichum scovillei strains and genetic complementation revealed genes involved fungal growth and virulence on chili pepper.</title>
        <authorList>
            <person name="Hsieh D.-K."/>
            <person name="Chuang S.-C."/>
            <person name="Chen C.-Y."/>
            <person name="Chao Y.-T."/>
            <person name="Lu M.-Y.J."/>
            <person name="Lee M.-H."/>
            <person name="Shih M.-C."/>
        </authorList>
    </citation>
    <scope>NUCLEOTIDE SEQUENCE</scope>
    <source>
        <strain evidence="2">Coll-153</strain>
    </source>
</reference>